<dbReference type="PRINTS" id="PR00149">
    <property type="entry name" value="FUMRATELYASE"/>
</dbReference>
<keyword evidence="7" id="KW-0456">Lyase</keyword>
<evidence type="ECO:0000313" key="8">
    <source>
        <dbReference type="Proteomes" id="UP000177370"/>
    </source>
</evidence>
<evidence type="ECO:0000256" key="1">
    <source>
        <dbReference type="ARBA" id="ARBA00004706"/>
    </source>
</evidence>
<feature type="domain" description="Fumarate lyase N-terminal" evidence="5">
    <location>
        <begin position="11"/>
        <end position="320"/>
    </location>
</feature>
<protein>
    <submittedName>
        <fullName evidence="7">Adenylosuccinate lyase</fullName>
    </submittedName>
</protein>
<evidence type="ECO:0000259" key="6">
    <source>
        <dbReference type="Pfam" id="PF08328"/>
    </source>
</evidence>
<dbReference type="InterPro" id="IPR008948">
    <property type="entry name" value="L-Aspartase-like"/>
</dbReference>
<name>A0A1F6V6K7_9BACT</name>
<evidence type="ECO:0000313" key="7">
    <source>
        <dbReference type="EMBL" id="OGI65212.1"/>
    </source>
</evidence>
<comment type="function">
    <text evidence="4">Catalyzes two reactions in de novo purine nucleotide biosynthesis. Catalyzes the breakdown of 5-aminoimidazole- (N-succinylocarboxamide) ribotide (SAICAR or 2-[5-amino-1-(5-phospho-beta-D-ribosyl)imidazole-4-carboxamido]succinate) to 5-aminoimidazole-4-carboxamide ribotide (AICAR or 5-amino-1-(5-phospho-beta-D-ribosyl)imidazole-4-carboxamide) and fumarate, and of adenylosuccinate (ADS or N(6)-(1,2-dicarboxyethyl)-AMP) to adenosine monophosphate (AMP) and fumarate.</text>
</comment>
<dbReference type="SUPFAM" id="SSF48557">
    <property type="entry name" value="L-aspartase-like"/>
    <property type="match status" value="1"/>
</dbReference>
<accession>A0A1F6V6K7</accession>
<dbReference type="Pfam" id="PF08328">
    <property type="entry name" value="ASL_C"/>
    <property type="match status" value="1"/>
</dbReference>
<comment type="caution">
    <text evidence="7">The sequence shown here is derived from an EMBL/GenBank/DDBJ whole genome shotgun (WGS) entry which is preliminary data.</text>
</comment>
<dbReference type="PANTHER" id="PTHR43411">
    <property type="entry name" value="ADENYLOSUCCINATE LYASE"/>
    <property type="match status" value="1"/>
</dbReference>
<dbReference type="GO" id="GO:0004018">
    <property type="term" value="F:N6-(1,2-dicarboxyethyl)AMP AMP-lyase (fumarate-forming) activity"/>
    <property type="evidence" value="ECO:0007669"/>
    <property type="project" value="InterPro"/>
</dbReference>
<evidence type="ECO:0000259" key="5">
    <source>
        <dbReference type="Pfam" id="PF00206"/>
    </source>
</evidence>
<dbReference type="PROSITE" id="PS00163">
    <property type="entry name" value="FUMARATE_LYASES"/>
    <property type="match status" value="1"/>
</dbReference>
<dbReference type="AlphaFoldDB" id="A0A1F6V6K7"/>
<dbReference type="PANTHER" id="PTHR43411:SF1">
    <property type="entry name" value="ADENYLOSUCCINATE LYASE"/>
    <property type="match status" value="1"/>
</dbReference>
<feature type="domain" description="Adenylosuccinate lyase PurB C-terminal" evidence="6">
    <location>
        <begin position="339"/>
        <end position="453"/>
    </location>
</feature>
<dbReference type="EMBL" id="MFTP01000022">
    <property type="protein sequence ID" value="OGI65212.1"/>
    <property type="molecule type" value="Genomic_DNA"/>
</dbReference>
<gene>
    <name evidence="7" type="ORF">A2647_04690</name>
</gene>
<comment type="pathway">
    <text evidence="2">Purine metabolism; AMP biosynthesis via de novo pathway; AMP from IMP: step 2/2.</text>
</comment>
<comment type="pathway">
    <text evidence="1">Purine metabolism; IMP biosynthesis via de novo pathway; 5-amino-1-(5-phospho-D-ribosyl)imidazole-4-carboxamide from 5-amino-1-(5-phospho-D-ribosyl)imidazole-4-carboxylate: step 2/2.</text>
</comment>
<evidence type="ECO:0000256" key="3">
    <source>
        <dbReference type="ARBA" id="ARBA00022755"/>
    </source>
</evidence>
<reference evidence="7 8" key="1">
    <citation type="journal article" date="2016" name="Nat. Commun.">
        <title>Thousands of microbial genomes shed light on interconnected biogeochemical processes in an aquifer system.</title>
        <authorList>
            <person name="Anantharaman K."/>
            <person name="Brown C.T."/>
            <person name="Hug L.A."/>
            <person name="Sharon I."/>
            <person name="Castelle C.J."/>
            <person name="Probst A.J."/>
            <person name="Thomas B.C."/>
            <person name="Singh A."/>
            <person name="Wilkins M.J."/>
            <person name="Karaoz U."/>
            <person name="Brodie E.L."/>
            <person name="Williams K.H."/>
            <person name="Hubbard S.S."/>
            <person name="Banfield J.F."/>
        </authorList>
    </citation>
    <scope>NUCLEOTIDE SEQUENCE [LARGE SCALE GENOMIC DNA]</scope>
</reference>
<organism evidence="7 8">
    <name type="scientific">Candidatus Nomurabacteria bacterium RIFCSPHIGHO2_01_FULL_40_24b</name>
    <dbReference type="NCBI Taxonomy" id="1801739"/>
    <lineage>
        <taxon>Bacteria</taxon>
        <taxon>Candidatus Nomuraibacteriota</taxon>
    </lineage>
</organism>
<dbReference type="Pfam" id="PF00206">
    <property type="entry name" value="Lyase_1"/>
    <property type="match status" value="1"/>
</dbReference>
<sequence>MPLNSISPIDGRYEKYTKPLVPYFSESASMKYKILMECEYLIALSETKGVRLRKLSAKEKSLIRNVYEKFSLIDAQIITDIELKGYKNIKATNHDFKAIEYFTKDKLKTTSLKNCLEWVHFALTSEDASNIAYALMLSEGLRDVFLPALEEVIKKIGQLAKTNKNMPILARTHGQPASPTTFGKEFKIFYSRLNRQLGQLKKYRPQAKLNGATGNYNALAVAYPRIDWVKFSEKFIRQINKQRKNNLEASLLTTQIESSDSYAELFDIIRRVNTILIDFNQDVWRYISDDWIGQKLKEGEVGSSTMPHKVNPWFLENSEGNLGIANSLFEFFSRKLPVSRLQRDLSNSTVLRNIGTAFGHSLIGYKYLINQLGRLQINKQKTLEDLKKHPEIIAEAIQTILRREGVKMPYEKLKELTRGKQVTLDDIHNFINSLDINKKIKKELLKITPENYIGLASKLASM</sequence>
<dbReference type="InterPro" id="IPR024083">
    <property type="entry name" value="Fumarase/histidase_N"/>
</dbReference>
<dbReference type="Gene3D" id="1.10.275.10">
    <property type="entry name" value="Fumarase/aspartase (N-terminal domain)"/>
    <property type="match status" value="1"/>
</dbReference>
<dbReference type="InterPro" id="IPR013539">
    <property type="entry name" value="PurB_C"/>
</dbReference>
<evidence type="ECO:0000256" key="2">
    <source>
        <dbReference type="ARBA" id="ARBA00004734"/>
    </source>
</evidence>
<dbReference type="InterPro" id="IPR022761">
    <property type="entry name" value="Fumarate_lyase_N"/>
</dbReference>
<dbReference type="Gene3D" id="1.20.200.10">
    <property type="entry name" value="Fumarase/aspartase (Central domain)"/>
    <property type="match status" value="1"/>
</dbReference>
<keyword evidence="3" id="KW-0658">Purine biosynthesis</keyword>
<dbReference type="InterPro" id="IPR000362">
    <property type="entry name" value="Fumarate_lyase_fam"/>
</dbReference>
<dbReference type="InterPro" id="IPR020557">
    <property type="entry name" value="Fumarate_lyase_CS"/>
</dbReference>
<dbReference type="NCBIfam" id="NF006764">
    <property type="entry name" value="PRK09285.1"/>
    <property type="match status" value="1"/>
</dbReference>
<dbReference type="GO" id="GO:0006188">
    <property type="term" value="P:IMP biosynthetic process"/>
    <property type="evidence" value="ECO:0007669"/>
    <property type="project" value="InterPro"/>
</dbReference>
<dbReference type="Gene3D" id="1.10.40.30">
    <property type="entry name" value="Fumarase/aspartase (C-terminal domain)"/>
    <property type="match status" value="1"/>
</dbReference>
<proteinExistence type="predicted"/>
<evidence type="ECO:0000256" key="4">
    <source>
        <dbReference type="ARBA" id="ARBA00025012"/>
    </source>
</evidence>
<dbReference type="InterPro" id="IPR047136">
    <property type="entry name" value="PurB_bact"/>
</dbReference>
<dbReference type="Proteomes" id="UP000177370">
    <property type="component" value="Unassembled WGS sequence"/>
</dbReference>